<evidence type="ECO:0000313" key="2">
    <source>
        <dbReference type="Proteomes" id="UP000001955"/>
    </source>
</evidence>
<sequence>MKCHSYADSAARRGGKNLILYCDNSLHCVADYYHLW</sequence>
<name>I2B6M4_SHIBC</name>
<keyword evidence="2" id="KW-1185">Reference proteome</keyword>
<proteinExistence type="predicted"/>
<reference evidence="1 2" key="1">
    <citation type="journal article" date="2012" name="J. Bacteriol.">
        <title>Complete genome sequence of the B12-producing Shimwellia blattae strain DSM 4481, isolated from a cockroach.</title>
        <authorList>
            <person name="Brzuszkiewicz E."/>
            <person name="Waschkowitz T."/>
            <person name="Wiezer A."/>
            <person name="Daniel R."/>
        </authorList>
    </citation>
    <scope>NUCLEOTIDE SEQUENCE [LARGE SCALE GENOMIC DNA]</scope>
    <source>
        <strain evidence="2">ATCC 29907 / DSM 4481 / JCM 1650 / NBRC 105725 / CDC 9005-74</strain>
    </source>
</reference>
<evidence type="ECO:0000313" key="1">
    <source>
        <dbReference type="EMBL" id="AFJ46178.1"/>
    </source>
</evidence>
<organism evidence="1 2">
    <name type="scientific">Shimwellia blattae (strain ATCC 29907 / DSM 4481 / JCM 1650 / NBRC 105725 / CDC 9005-74)</name>
    <name type="common">Escherichia blattae</name>
    <dbReference type="NCBI Taxonomy" id="630626"/>
    <lineage>
        <taxon>Bacteria</taxon>
        <taxon>Pseudomonadati</taxon>
        <taxon>Pseudomonadota</taxon>
        <taxon>Gammaproteobacteria</taxon>
        <taxon>Enterobacterales</taxon>
        <taxon>Enterobacteriaceae</taxon>
        <taxon>Shimwellia</taxon>
    </lineage>
</organism>
<dbReference type="STRING" id="630626.EBL_c10680"/>
<accession>I2B6M4</accession>
<dbReference type="Proteomes" id="UP000001955">
    <property type="component" value="Chromosome"/>
</dbReference>
<dbReference type="AlphaFoldDB" id="I2B6M4"/>
<dbReference type="EMBL" id="CP001560">
    <property type="protein sequence ID" value="AFJ46178.1"/>
    <property type="molecule type" value="Genomic_DNA"/>
</dbReference>
<gene>
    <name evidence="1" type="ordered locus">EBL_c10680</name>
</gene>
<dbReference type="HOGENOM" id="CLU_3358481_0_0_6"/>
<dbReference type="KEGG" id="ebt:EBL_c10680"/>
<protein>
    <submittedName>
        <fullName evidence="1">Uncharacterized protein</fullName>
    </submittedName>
</protein>